<evidence type="ECO:0000313" key="3">
    <source>
        <dbReference type="Proteomes" id="UP001529369"/>
    </source>
</evidence>
<reference evidence="3" key="1">
    <citation type="journal article" date="2019" name="Int. J. Syst. Evol. Microbiol.">
        <title>The Global Catalogue of Microorganisms (GCM) 10K type strain sequencing project: providing services to taxonomists for standard genome sequencing and annotation.</title>
        <authorList>
            <consortium name="The Broad Institute Genomics Platform"/>
            <consortium name="The Broad Institute Genome Sequencing Center for Infectious Disease"/>
            <person name="Wu L."/>
            <person name="Ma J."/>
        </authorList>
    </citation>
    <scope>NUCLEOTIDE SEQUENCE [LARGE SCALE GENOMIC DNA]</scope>
    <source>
        <strain evidence="3">CECT 7131</strain>
    </source>
</reference>
<dbReference type="InterPro" id="IPR029058">
    <property type="entry name" value="AB_hydrolase_fold"/>
</dbReference>
<sequence>MIEDAIAARWQQAAAEDAVLARWCRGAAARCVIRIGGRALAFPLGAGGPEFSLSAPKAVWDKVLQPIPPRHHHSIFALRMRVPEFVLGGDELAFIQHCRPARRLLEIGRWIRAGNAGPTPASLRPALAEPPPAEITGRYLPVHADGTDWRIHAESAGTGRDLLCLHTAGADGRQFHRLMADPRLTRDWRLTAFDLPWHGKSPPPPGSQPGDWRLTTDRYVEIIMGVIRAAGLHRPVVLGASMSGEICLELALRHPEAFGGIIACEASAHIEGRKTGWAEHPQVDQMVFTPEWIEGLVAPQSPAACATDVWWHYSQGGHATFARDIDFYSGEWDARDRVHRIDTRRCPLFMLTGEYDYSCTAEHSAATAALIPGARFAMMPGIGHFPFAENPPLFARHLLPVLDELRG</sequence>
<evidence type="ECO:0000313" key="2">
    <source>
        <dbReference type="EMBL" id="MDN3567023.1"/>
    </source>
</evidence>
<dbReference type="PANTHER" id="PTHR43194">
    <property type="entry name" value="HYDROLASE ALPHA/BETA FOLD FAMILY"/>
    <property type="match status" value="1"/>
</dbReference>
<comment type="caution">
    <text evidence="2">The sequence shown here is derived from an EMBL/GenBank/DDBJ whole genome shotgun (WGS) entry which is preliminary data.</text>
</comment>
<dbReference type="SUPFAM" id="SSF53474">
    <property type="entry name" value="alpha/beta-Hydrolases"/>
    <property type="match status" value="1"/>
</dbReference>
<feature type="domain" description="AB hydrolase-1" evidence="1">
    <location>
        <begin position="162"/>
        <end position="269"/>
    </location>
</feature>
<gene>
    <name evidence="2" type="ORF">QWZ14_21805</name>
</gene>
<dbReference type="PANTHER" id="PTHR43194:SF2">
    <property type="entry name" value="PEROXISOMAL MEMBRANE PROTEIN LPX1"/>
    <property type="match status" value="1"/>
</dbReference>
<keyword evidence="3" id="KW-1185">Reference proteome</keyword>
<dbReference type="InterPro" id="IPR000073">
    <property type="entry name" value="AB_hydrolase_1"/>
</dbReference>
<dbReference type="GO" id="GO:0016787">
    <property type="term" value="F:hydrolase activity"/>
    <property type="evidence" value="ECO:0007669"/>
    <property type="project" value="UniProtKB-KW"/>
</dbReference>
<dbReference type="Proteomes" id="UP001529369">
    <property type="component" value="Unassembled WGS sequence"/>
</dbReference>
<name>A0ABT8AB45_9PROT</name>
<proteinExistence type="predicted"/>
<keyword evidence="2" id="KW-0378">Hydrolase</keyword>
<protein>
    <submittedName>
        <fullName evidence="2">Alpha/beta hydrolase</fullName>
    </submittedName>
</protein>
<dbReference type="Pfam" id="PF00561">
    <property type="entry name" value="Abhydrolase_1"/>
    <property type="match status" value="1"/>
</dbReference>
<dbReference type="RefSeq" id="WP_290319024.1">
    <property type="nucleotide sequence ID" value="NZ_JAUFPN010000184.1"/>
</dbReference>
<evidence type="ECO:0000259" key="1">
    <source>
        <dbReference type="Pfam" id="PF00561"/>
    </source>
</evidence>
<organism evidence="2 3">
    <name type="scientific">Paeniroseomonas aquatica</name>
    <dbReference type="NCBI Taxonomy" id="373043"/>
    <lineage>
        <taxon>Bacteria</taxon>
        <taxon>Pseudomonadati</taxon>
        <taxon>Pseudomonadota</taxon>
        <taxon>Alphaproteobacteria</taxon>
        <taxon>Acetobacterales</taxon>
        <taxon>Acetobacteraceae</taxon>
        <taxon>Paeniroseomonas</taxon>
    </lineage>
</organism>
<accession>A0ABT8AB45</accession>
<dbReference type="InterPro" id="IPR050228">
    <property type="entry name" value="Carboxylesterase_BioH"/>
</dbReference>
<dbReference type="Gene3D" id="3.40.50.1820">
    <property type="entry name" value="alpha/beta hydrolase"/>
    <property type="match status" value="1"/>
</dbReference>
<dbReference type="EMBL" id="JAUFPN010000184">
    <property type="protein sequence ID" value="MDN3567023.1"/>
    <property type="molecule type" value="Genomic_DNA"/>
</dbReference>